<protein>
    <recommendedName>
        <fullName evidence="3">Transposase</fullName>
    </recommendedName>
</protein>
<evidence type="ECO:0000313" key="1">
    <source>
        <dbReference type="EMBL" id="WPL19449.1"/>
    </source>
</evidence>
<gene>
    <name evidence="1" type="ORF">Thiowin_04576</name>
</gene>
<evidence type="ECO:0008006" key="3">
    <source>
        <dbReference type="Google" id="ProtNLM"/>
    </source>
</evidence>
<evidence type="ECO:0000313" key="2">
    <source>
        <dbReference type="Proteomes" id="UP001432180"/>
    </source>
</evidence>
<name>A0ABZ0SG23_9GAMM</name>
<proteinExistence type="predicted"/>
<sequence>MDGRRSLGLSRLLTKLGFHKRSGLQASRIIYLLLIWVWVGRESIALFARQSLRSFADAHKDALYDVLAREDLYWRAFHQPASRGKHRSPMGELRT</sequence>
<keyword evidence="2" id="KW-1185">Reference proteome</keyword>
<organism evidence="1 2">
    <name type="scientific">Thiorhodovibrio winogradskyi</name>
    <dbReference type="NCBI Taxonomy" id="77007"/>
    <lineage>
        <taxon>Bacteria</taxon>
        <taxon>Pseudomonadati</taxon>
        <taxon>Pseudomonadota</taxon>
        <taxon>Gammaproteobacteria</taxon>
        <taxon>Chromatiales</taxon>
        <taxon>Chromatiaceae</taxon>
        <taxon>Thiorhodovibrio</taxon>
    </lineage>
</organism>
<dbReference type="Proteomes" id="UP001432180">
    <property type="component" value="Chromosome"/>
</dbReference>
<dbReference type="EMBL" id="CP121472">
    <property type="protein sequence ID" value="WPL19449.1"/>
    <property type="molecule type" value="Genomic_DNA"/>
</dbReference>
<dbReference type="RefSeq" id="WP_328985190.1">
    <property type="nucleotide sequence ID" value="NZ_CP121472.1"/>
</dbReference>
<reference evidence="1 2" key="1">
    <citation type="journal article" date="2023" name="Microorganisms">
        <title>Thiorhodovibrio frisius and Trv. litoralis spp. nov., Two Novel Members from a Clade of Fastidious Purple Sulfur Bacteria That Exhibit Unique Red-Shifted Light-Harvesting Capabilities.</title>
        <authorList>
            <person name="Methner A."/>
            <person name="Kuzyk S.B."/>
            <person name="Petersen J."/>
            <person name="Bauer S."/>
            <person name="Brinkmann H."/>
            <person name="Sichau K."/>
            <person name="Wanner G."/>
            <person name="Wolf J."/>
            <person name="Neumann-Schaal M."/>
            <person name="Henke P."/>
            <person name="Tank M."/>
            <person name="Sproer C."/>
            <person name="Bunk B."/>
            <person name="Overmann J."/>
        </authorList>
    </citation>
    <scope>NUCLEOTIDE SEQUENCE [LARGE SCALE GENOMIC DNA]</scope>
    <source>
        <strain evidence="1 2">DSM 6702</strain>
    </source>
</reference>
<accession>A0ABZ0SG23</accession>